<evidence type="ECO:0000313" key="3">
    <source>
        <dbReference type="Proteomes" id="UP001595960"/>
    </source>
</evidence>
<proteinExistence type="predicted"/>
<dbReference type="EMBL" id="JBHSJC010000002">
    <property type="protein sequence ID" value="MFC4830301.1"/>
    <property type="molecule type" value="Genomic_DNA"/>
</dbReference>
<reference evidence="3" key="1">
    <citation type="journal article" date="2019" name="Int. J. Syst. Evol. Microbiol.">
        <title>The Global Catalogue of Microorganisms (GCM) 10K type strain sequencing project: providing services to taxonomists for standard genome sequencing and annotation.</title>
        <authorList>
            <consortium name="The Broad Institute Genomics Platform"/>
            <consortium name="The Broad Institute Genome Sequencing Center for Infectious Disease"/>
            <person name="Wu L."/>
            <person name="Ma J."/>
        </authorList>
    </citation>
    <scope>NUCLEOTIDE SEQUENCE [LARGE SCALE GENOMIC DNA]</scope>
    <source>
        <strain evidence="3">CGMCC 1.12192</strain>
    </source>
</reference>
<organism evidence="2 3">
    <name type="scientific">Agromyces aurantiacus</name>
    <dbReference type="NCBI Taxonomy" id="165814"/>
    <lineage>
        <taxon>Bacteria</taxon>
        <taxon>Bacillati</taxon>
        <taxon>Actinomycetota</taxon>
        <taxon>Actinomycetes</taxon>
        <taxon>Micrococcales</taxon>
        <taxon>Microbacteriaceae</taxon>
        <taxon>Agromyces</taxon>
    </lineage>
</organism>
<dbReference type="RefSeq" id="WP_204394366.1">
    <property type="nucleotide sequence ID" value="NZ_JAFBBW010000001.1"/>
</dbReference>
<accession>A0ABV9RAE3</accession>
<sequence>MDLFDIEDAQRMSREEAAAKLHALADELARNNSVEFSRAGRLVTVRIPDEVHLKVEVELGGEGENELEVELSW</sequence>
<comment type="caution">
    <text evidence="2">The sequence shown here is derived from an EMBL/GenBank/DDBJ whole genome shotgun (WGS) entry which is preliminary data.</text>
</comment>
<keyword evidence="3" id="KW-1185">Reference proteome</keyword>
<gene>
    <name evidence="2" type="ORF">ACFPER_15995</name>
</gene>
<dbReference type="Pfam" id="PF20068">
    <property type="entry name" value="Amphi-Trp"/>
    <property type="match status" value="1"/>
</dbReference>
<protein>
    <submittedName>
        <fullName evidence="2">Amphi-Trp domain-containing protein</fullName>
    </submittedName>
</protein>
<feature type="domain" description="Amphi-Trp" evidence="1">
    <location>
        <begin position="6"/>
        <end position="73"/>
    </location>
</feature>
<evidence type="ECO:0000313" key="2">
    <source>
        <dbReference type="EMBL" id="MFC4830301.1"/>
    </source>
</evidence>
<dbReference type="InterPro" id="IPR027598">
    <property type="entry name" value="Amphi-Trp_dom"/>
</dbReference>
<dbReference type="Proteomes" id="UP001595960">
    <property type="component" value="Unassembled WGS sequence"/>
</dbReference>
<dbReference type="NCBIfam" id="TIGR04354">
    <property type="entry name" value="amphi-Trp"/>
    <property type="match status" value="1"/>
</dbReference>
<evidence type="ECO:0000259" key="1">
    <source>
        <dbReference type="Pfam" id="PF20068"/>
    </source>
</evidence>
<name>A0ABV9RAE3_9MICO</name>